<keyword evidence="1" id="KW-0812">Transmembrane</keyword>
<accession>A0A2U3KHE9</accession>
<proteinExistence type="predicted"/>
<evidence type="ECO:0000256" key="1">
    <source>
        <dbReference type="SAM" id="Phobius"/>
    </source>
</evidence>
<dbReference type="EMBL" id="OMOD01000116">
    <property type="protein sequence ID" value="SPF39073.1"/>
    <property type="molecule type" value="Genomic_DNA"/>
</dbReference>
<sequence length="209" mass="22280">MREQVARPNSCPGQALLALPPGRRSIKGTGMRRFVSLGFFVALAFAGAAGSAQSDYRVIAVVDRGTVSGTVKWSGPVPRSLVFPITKDPDVCDPDSKKTAELDLLIIGPRLAWPIPLSTSITSPPAKPWTCPSSGVTLISSIAAMSRTFFWFRRTRPSPWSVPTLPCTPFTWMARPPLICPFLSPAGLLRVSCPPPAWSTCAATAATSG</sequence>
<reference evidence="3" key="1">
    <citation type="submission" date="2018-02" db="EMBL/GenBank/DDBJ databases">
        <authorList>
            <person name="Hausmann B."/>
        </authorList>
    </citation>
    <scope>NUCLEOTIDE SEQUENCE [LARGE SCALE GENOMIC DNA]</scope>
    <source>
        <strain evidence="3">Peat soil MAG SbA1</strain>
    </source>
</reference>
<keyword evidence="1" id="KW-0472">Membrane</keyword>
<gene>
    <name evidence="2" type="ORF">SBA1_240018</name>
</gene>
<organism evidence="2 3">
    <name type="scientific">Candidatus Sulfotelmatobacter kueseliae</name>
    <dbReference type="NCBI Taxonomy" id="2042962"/>
    <lineage>
        <taxon>Bacteria</taxon>
        <taxon>Pseudomonadati</taxon>
        <taxon>Acidobacteriota</taxon>
        <taxon>Terriglobia</taxon>
        <taxon>Terriglobales</taxon>
        <taxon>Candidatus Korobacteraceae</taxon>
        <taxon>Candidatus Sulfotelmatobacter</taxon>
    </lineage>
</organism>
<protein>
    <submittedName>
        <fullName evidence="2">Uncharacterized protein</fullName>
    </submittedName>
</protein>
<name>A0A2U3KHE9_9BACT</name>
<evidence type="ECO:0000313" key="2">
    <source>
        <dbReference type="EMBL" id="SPF39073.1"/>
    </source>
</evidence>
<dbReference type="Proteomes" id="UP000238701">
    <property type="component" value="Unassembled WGS sequence"/>
</dbReference>
<dbReference type="AlphaFoldDB" id="A0A2U3KHE9"/>
<evidence type="ECO:0000313" key="3">
    <source>
        <dbReference type="Proteomes" id="UP000238701"/>
    </source>
</evidence>
<keyword evidence="1" id="KW-1133">Transmembrane helix</keyword>
<feature type="transmembrane region" description="Helical" evidence="1">
    <location>
        <begin position="34"/>
        <end position="52"/>
    </location>
</feature>